<organism evidence="1 2">
    <name type="scientific">Candidatus Dojkabacteria bacterium</name>
    <dbReference type="NCBI Taxonomy" id="2099670"/>
    <lineage>
        <taxon>Bacteria</taxon>
        <taxon>Candidatus Dojkabacteria</taxon>
    </lineage>
</organism>
<sequence>MIPAVTIKTIQFEQLNRQLEGLQTDLKFKARKAGLLAMTQPLSKRIRGDVPVETSALRSSIGHHWVTDPDADASVRVGAVRRVTTGIVMGLNGKGDAVLQSRRRLQYFKMMFLEEGTKRHLIRARHNKQIWIKGRAVGSAVNHPGIKARWILRKALQSEQGNFLKHFTAGAARALAKYGVTVA</sequence>
<reference evidence="1 2" key="1">
    <citation type="submission" date="2018-09" db="EMBL/GenBank/DDBJ databases">
        <title>Metagenome Assembled Genomes from an Advanced Water Purification Facility.</title>
        <authorList>
            <person name="Stamps B.W."/>
            <person name="Spear J.R."/>
        </authorList>
    </citation>
    <scope>NUCLEOTIDE SEQUENCE [LARGE SCALE GENOMIC DNA]</scope>
    <source>
        <strain evidence="1">Bin_63_2</strain>
    </source>
</reference>
<accession>A0A5C7J9F7</accession>
<dbReference type="Proteomes" id="UP000321026">
    <property type="component" value="Unassembled WGS sequence"/>
</dbReference>
<evidence type="ECO:0000313" key="2">
    <source>
        <dbReference type="Proteomes" id="UP000321026"/>
    </source>
</evidence>
<protein>
    <recommendedName>
        <fullName evidence="3">HK97 gp10 family phage protein</fullName>
    </recommendedName>
</protein>
<dbReference type="AlphaFoldDB" id="A0A5C7J9F7"/>
<evidence type="ECO:0008006" key="3">
    <source>
        <dbReference type="Google" id="ProtNLM"/>
    </source>
</evidence>
<name>A0A5C7J9F7_9BACT</name>
<dbReference type="EMBL" id="SSDS01000030">
    <property type="protein sequence ID" value="TXG78003.1"/>
    <property type="molecule type" value="Genomic_DNA"/>
</dbReference>
<evidence type="ECO:0000313" key="1">
    <source>
        <dbReference type="EMBL" id="TXG78003.1"/>
    </source>
</evidence>
<gene>
    <name evidence="1" type="ORF">E6Q11_01880</name>
</gene>
<comment type="caution">
    <text evidence="1">The sequence shown here is derived from an EMBL/GenBank/DDBJ whole genome shotgun (WGS) entry which is preliminary data.</text>
</comment>
<proteinExistence type="predicted"/>